<name>A0A0A9C4Z9_ARUDO</name>
<dbReference type="AlphaFoldDB" id="A0A0A9C4Z9"/>
<evidence type="ECO:0000313" key="1">
    <source>
        <dbReference type="EMBL" id="JAD71394.1"/>
    </source>
</evidence>
<dbReference type="EMBL" id="GBRH01226501">
    <property type="protein sequence ID" value="JAD71394.1"/>
    <property type="molecule type" value="Transcribed_RNA"/>
</dbReference>
<proteinExistence type="predicted"/>
<organism evidence="1">
    <name type="scientific">Arundo donax</name>
    <name type="common">Giant reed</name>
    <name type="synonym">Donax arundinaceus</name>
    <dbReference type="NCBI Taxonomy" id="35708"/>
    <lineage>
        <taxon>Eukaryota</taxon>
        <taxon>Viridiplantae</taxon>
        <taxon>Streptophyta</taxon>
        <taxon>Embryophyta</taxon>
        <taxon>Tracheophyta</taxon>
        <taxon>Spermatophyta</taxon>
        <taxon>Magnoliopsida</taxon>
        <taxon>Liliopsida</taxon>
        <taxon>Poales</taxon>
        <taxon>Poaceae</taxon>
        <taxon>PACMAD clade</taxon>
        <taxon>Arundinoideae</taxon>
        <taxon>Arundineae</taxon>
        <taxon>Arundo</taxon>
    </lineage>
</organism>
<reference evidence="1" key="1">
    <citation type="submission" date="2014-09" db="EMBL/GenBank/DDBJ databases">
        <authorList>
            <person name="Magalhaes I.L.F."/>
            <person name="Oliveira U."/>
            <person name="Santos F.R."/>
            <person name="Vidigal T.H.D.A."/>
            <person name="Brescovit A.D."/>
            <person name="Santos A.J."/>
        </authorList>
    </citation>
    <scope>NUCLEOTIDE SEQUENCE</scope>
    <source>
        <tissue evidence="1">Shoot tissue taken approximately 20 cm above the soil surface</tissue>
    </source>
</reference>
<accession>A0A0A9C4Z9</accession>
<reference evidence="1" key="2">
    <citation type="journal article" date="2015" name="Data Brief">
        <title>Shoot transcriptome of the giant reed, Arundo donax.</title>
        <authorList>
            <person name="Barrero R.A."/>
            <person name="Guerrero F.D."/>
            <person name="Moolhuijzen P."/>
            <person name="Goolsby J.A."/>
            <person name="Tidwell J."/>
            <person name="Bellgard S.E."/>
            <person name="Bellgard M.I."/>
        </authorList>
    </citation>
    <scope>NUCLEOTIDE SEQUENCE</scope>
    <source>
        <tissue evidence="1">Shoot tissue taken approximately 20 cm above the soil surface</tissue>
    </source>
</reference>
<sequence>MKCANGCCLAVVRPSEIESSISHRIRSTMSNGSCVMIDSRNHCCKLVIASALLILSSKLLLSTW</sequence>
<protein>
    <submittedName>
        <fullName evidence="1">Uncharacterized protein</fullName>
    </submittedName>
</protein>